<sequence length="81" mass="8585">MVSSCQIKAARAMLGWSAVELAKRCGVGSASIKRYEVQQGVPVANTKNLLAIRQSFEEAGIEFIGDPLVNPGVVLNVALRG</sequence>
<dbReference type="OrthoDB" id="4419620at2"/>
<dbReference type="InterPro" id="IPR001387">
    <property type="entry name" value="Cro/C1-type_HTH"/>
</dbReference>
<evidence type="ECO:0000313" key="3">
    <source>
        <dbReference type="Proteomes" id="UP000298133"/>
    </source>
</evidence>
<comment type="caution">
    <text evidence="2">The sequence shown here is derived from an EMBL/GenBank/DDBJ whole genome shotgun (WGS) entry which is preliminary data.</text>
</comment>
<dbReference type="EMBL" id="SPIA01000001">
    <property type="protein sequence ID" value="TFH68621.1"/>
    <property type="molecule type" value="Genomic_DNA"/>
</dbReference>
<dbReference type="InterPro" id="IPR010982">
    <property type="entry name" value="Lambda_DNA-bd_dom_sf"/>
</dbReference>
<dbReference type="PROSITE" id="PS50943">
    <property type="entry name" value="HTH_CROC1"/>
    <property type="match status" value="1"/>
</dbReference>
<evidence type="ECO:0000259" key="1">
    <source>
        <dbReference type="PROSITE" id="PS50943"/>
    </source>
</evidence>
<dbReference type="GO" id="GO:0003677">
    <property type="term" value="F:DNA binding"/>
    <property type="evidence" value="ECO:0007669"/>
    <property type="project" value="InterPro"/>
</dbReference>
<gene>
    <name evidence="2" type="ORF">E3W66_01270</name>
</gene>
<dbReference type="CDD" id="cd00093">
    <property type="entry name" value="HTH_XRE"/>
    <property type="match status" value="1"/>
</dbReference>
<organism evidence="2 3">
    <name type="scientific">Gammaproteobacteria bacterium LSUCC0057</name>
    <dbReference type="NCBI Taxonomy" id="2559237"/>
    <lineage>
        <taxon>Bacteria</taxon>
        <taxon>Pseudomonadati</taxon>
        <taxon>Pseudomonadota</taxon>
        <taxon>Gammaproteobacteria</taxon>
        <taxon>Cellvibrionales</taxon>
        <taxon>Porticoccaceae</taxon>
        <taxon>SAR92 clade</taxon>
    </lineage>
</organism>
<protein>
    <submittedName>
        <fullName evidence="2">Transcriptional regulator</fullName>
    </submittedName>
</protein>
<accession>A0A4Y8UK67</accession>
<name>A0A4Y8UK67_9GAMM</name>
<proteinExistence type="predicted"/>
<feature type="domain" description="HTH cro/C1-type" evidence="1">
    <location>
        <begin position="7"/>
        <end position="36"/>
    </location>
</feature>
<evidence type="ECO:0000313" key="2">
    <source>
        <dbReference type="EMBL" id="TFH68621.1"/>
    </source>
</evidence>
<dbReference type="SUPFAM" id="SSF47413">
    <property type="entry name" value="lambda repressor-like DNA-binding domains"/>
    <property type="match status" value="1"/>
</dbReference>
<dbReference type="Proteomes" id="UP000298133">
    <property type="component" value="Unassembled WGS sequence"/>
</dbReference>
<keyword evidence="3" id="KW-1185">Reference proteome</keyword>
<reference evidence="2 3" key="1">
    <citation type="submission" date="2019-03" db="EMBL/GenBank/DDBJ databases">
        <title>Draft genome of Gammaproteobacteria bacterium LSUCC0057, a member of the SAR92 clade.</title>
        <authorList>
            <person name="Lanclos V.C."/>
            <person name="Doiron C."/>
            <person name="Henson M.W."/>
            <person name="Thrash J.C."/>
        </authorList>
    </citation>
    <scope>NUCLEOTIDE SEQUENCE [LARGE SCALE GENOMIC DNA]</scope>
    <source>
        <strain evidence="2 3">LSUCC0057</strain>
    </source>
</reference>
<dbReference type="Pfam" id="PF01381">
    <property type="entry name" value="HTH_3"/>
    <property type="match status" value="1"/>
</dbReference>
<dbReference type="AlphaFoldDB" id="A0A4Y8UK67"/>
<dbReference type="Gene3D" id="1.10.260.40">
    <property type="entry name" value="lambda repressor-like DNA-binding domains"/>
    <property type="match status" value="1"/>
</dbReference>